<evidence type="ECO:0000313" key="3">
    <source>
        <dbReference type="Proteomes" id="UP000001338"/>
    </source>
</evidence>
<keyword evidence="1" id="KW-0472">Membrane</keyword>
<protein>
    <submittedName>
        <fullName evidence="2">Uncharacterized protein</fullName>
    </submittedName>
</protein>
<dbReference type="Proteomes" id="UP000001338">
    <property type="component" value="Unassembled WGS sequence"/>
</dbReference>
<accession>A0A828Z4U5</accession>
<sequence length="68" mass="8089">MKQIRSPNKSRISVEGNAHLRPKSRSPFIMFRDFLIKSLYSVFLIFSMEFRKKRSQTKKIALRSLKIT</sequence>
<evidence type="ECO:0000256" key="1">
    <source>
        <dbReference type="SAM" id="Phobius"/>
    </source>
</evidence>
<feature type="transmembrane region" description="Helical" evidence="1">
    <location>
        <begin position="29"/>
        <end position="50"/>
    </location>
</feature>
<reference evidence="2 3" key="1">
    <citation type="submission" date="2012-10" db="EMBL/GenBank/DDBJ databases">
        <authorList>
            <person name="Harkins D.M."/>
            <person name="Durkin A.S."/>
            <person name="Brinkac L.M."/>
            <person name="Haft D.H."/>
            <person name="Selengut J.D."/>
            <person name="Sanka R."/>
            <person name="DePew J."/>
            <person name="Purushe J."/>
            <person name="Whelen A.C."/>
            <person name="Vinetz J.M."/>
            <person name="Sutton G.G."/>
            <person name="Nierman W.C."/>
            <person name="Fouts D.E."/>
        </authorList>
    </citation>
    <scope>NUCLEOTIDE SEQUENCE [LARGE SCALE GENOMIC DNA]</scope>
    <source>
        <strain evidence="2 3">2006001853</strain>
    </source>
</reference>
<keyword evidence="1" id="KW-0812">Transmembrane</keyword>
<organism evidence="2 3">
    <name type="scientific">Leptospira weilii str. 2006001853</name>
    <dbReference type="NCBI Taxonomy" id="1001589"/>
    <lineage>
        <taxon>Bacteria</taxon>
        <taxon>Pseudomonadati</taxon>
        <taxon>Spirochaetota</taxon>
        <taxon>Spirochaetia</taxon>
        <taxon>Leptospirales</taxon>
        <taxon>Leptospiraceae</taxon>
        <taxon>Leptospira</taxon>
    </lineage>
</organism>
<gene>
    <name evidence="2" type="ORF">LEP1GSC036_0372</name>
</gene>
<keyword evidence="1" id="KW-1133">Transmembrane helix</keyword>
<proteinExistence type="predicted"/>
<evidence type="ECO:0000313" key="2">
    <source>
        <dbReference type="EMBL" id="EKR65296.1"/>
    </source>
</evidence>
<name>A0A828Z4U5_9LEPT</name>
<comment type="caution">
    <text evidence="2">The sequence shown here is derived from an EMBL/GenBank/DDBJ whole genome shotgun (WGS) entry which is preliminary data.</text>
</comment>
<dbReference type="AlphaFoldDB" id="A0A828Z4U5"/>
<dbReference type="EMBL" id="AFLV02000023">
    <property type="protein sequence ID" value="EKR65296.1"/>
    <property type="molecule type" value="Genomic_DNA"/>
</dbReference>